<keyword evidence="4 6" id="KW-1133">Transmembrane helix</keyword>
<keyword evidence="2" id="KW-0813">Transport</keyword>
<evidence type="ECO:0000256" key="1">
    <source>
        <dbReference type="ARBA" id="ARBA00004141"/>
    </source>
</evidence>
<organism evidence="7">
    <name type="scientific">Nocardia globerula</name>
    <dbReference type="NCBI Taxonomy" id="1818"/>
    <lineage>
        <taxon>Bacteria</taxon>
        <taxon>Bacillati</taxon>
        <taxon>Actinomycetota</taxon>
        <taxon>Actinomycetes</taxon>
        <taxon>Mycobacteriales</taxon>
        <taxon>Nocardiaceae</taxon>
        <taxon>Nocardia</taxon>
    </lineage>
</organism>
<feature type="transmembrane region" description="Helical" evidence="6">
    <location>
        <begin position="33"/>
        <end position="51"/>
    </location>
</feature>
<proteinExistence type="predicted"/>
<feature type="transmembrane region" description="Helical" evidence="6">
    <location>
        <begin position="105"/>
        <end position="128"/>
    </location>
</feature>
<feature type="transmembrane region" description="Helical" evidence="6">
    <location>
        <begin position="63"/>
        <end position="84"/>
    </location>
</feature>
<feature type="transmembrane region" description="Helical" evidence="6">
    <location>
        <begin position="148"/>
        <end position="169"/>
    </location>
</feature>
<dbReference type="InterPro" id="IPR002293">
    <property type="entry name" value="AA/rel_permease1"/>
</dbReference>
<feature type="transmembrane region" description="Helical" evidence="6">
    <location>
        <begin position="384"/>
        <end position="406"/>
    </location>
</feature>
<feature type="transmembrane region" description="Helical" evidence="6">
    <location>
        <begin position="255"/>
        <end position="281"/>
    </location>
</feature>
<feature type="transmembrane region" description="Helical" evidence="6">
    <location>
        <begin position="309"/>
        <end position="336"/>
    </location>
</feature>
<feature type="transmembrane region" description="Helical" evidence="6">
    <location>
        <begin position="176"/>
        <end position="197"/>
    </location>
</feature>
<dbReference type="PANTHER" id="PTHR45649">
    <property type="entry name" value="AMINO-ACID PERMEASE BAT1"/>
    <property type="match status" value="1"/>
</dbReference>
<feature type="transmembrane region" description="Helical" evidence="6">
    <location>
        <begin position="357"/>
        <end position="378"/>
    </location>
</feature>
<keyword evidence="5 6" id="KW-0472">Membrane</keyword>
<gene>
    <name evidence="7" type="ORF">FNL38_1077</name>
</gene>
<accession>A0A652YJP6</accession>
<dbReference type="Pfam" id="PF13520">
    <property type="entry name" value="AA_permease_2"/>
    <property type="match status" value="1"/>
</dbReference>
<dbReference type="AlphaFoldDB" id="A0A652YJP6"/>
<evidence type="ECO:0000256" key="2">
    <source>
        <dbReference type="ARBA" id="ARBA00022448"/>
    </source>
</evidence>
<feature type="transmembrane region" description="Helical" evidence="6">
    <location>
        <begin position="217"/>
        <end position="235"/>
    </location>
</feature>
<dbReference type="Gene3D" id="1.20.1740.10">
    <property type="entry name" value="Amino acid/polyamine transporter I"/>
    <property type="match status" value="1"/>
</dbReference>
<dbReference type="GO" id="GO:0022857">
    <property type="term" value="F:transmembrane transporter activity"/>
    <property type="evidence" value="ECO:0007669"/>
    <property type="project" value="InterPro"/>
</dbReference>
<comment type="caution">
    <text evidence="7">The sequence shown here is derived from an EMBL/GenBank/DDBJ whole genome shotgun (WGS) entry which is preliminary data.</text>
</comment>
<dbReference type="GO" id="GO:0016020">
    <property type="term" value="C:membrane"/>
    <property type="evidence" value="ECO:0007669"/>
    <property type="project" value="UniProtKB-SubCell"/>
</dbReference>
<reference evidence="7" key="1">
    <citation type="submission" date="2019-07" db="EMBL/GenBank/DDBJ databases">
        <title>Genomic Encyclopedia of Type Strains, Phase IV (KMG-IV): sequencing the most valuable type-strain genomes for metagenomic binning, comparative biology and taxonomic classification.</title>
        <authorList>
            <person name="Goeker M."/>
        </authorList>
    </citation>
    <scope>NUCLEOTIDE SEQUENCE</scope>
    <source>
        <strain evidence="7">DSM 44596</strain>
    </source>
</reference>
<dbReference type="PANTHER" id="PTHR45649:SF26">
    <property type="entry name" value="OS04G0435100 PROTEIN"/>
    <property type="match status" value="1"/>
</dbReference>
<evidence type="ECO:0000313" key="7">
    <source>
        <dbReference type="EMBL" id="TYQ01592.1"/>
    </source>
</evidence>
<protein>
    <submittedName>
        <fullName evidence="7">Amino acid/polyamine/organocation transporter (APC superfamily)</fullName>
    </submittedName>
</protein>
<name>A0A652YJP6_NOCGL</name>
<evidence type="ECO:0000256" key="3">
    <source>
        <dbReference type="ARBA" id="ARBA00022692"/>
    </source>
</evidence>
<feature type="transmembrane region" description="Helical" evidence="6">
    <location>
        <begin position="450"/>
        <end position="468"/>
    </location>
</feature>
<dbReference type="EMBL" id="VNIQ01000007">
    <property type="protein sequence ID" value="TYQ01592.1"/>
    <property type="molecule type" value="Genomic_DNA"/>
</dbReference>
<keyword evidence="3 6" id="KW-0812">Transmembrane</keyword>
<evidence type="ECO:0000256" key="5">
    <source>
        <dbReference type="ARBA" id="ARBA00023136"/>
    </source>
</evidence>
<evidence type="ECO:0000256" key="4">
    <source>
        <dbReference type="ARBA" id="ARBA00022989"/>
    </source>
</evidence>
<sequence length="487" mass="51692">MTKSLADDPTADNVSRRAGYEPELKRTLNSFQMFAISFAFISVVIGIFGTFDSVLANAGPVGIWLWVVAVCGQILVALVYAQFAARIPLSGSSYQWASRLANPKVGWVFGWLAVWALAIGVSAIDNALASQCLMPLLNMEPNEDTARVITVVILLIQTVLAIASTRIVALVNSAAVGVELAIVVVLGIALIVAVVVTGNGTTDNLTSRGITEGAPDYFSVGGGVMAAMILGFATLQGFDAAANMAEEARDPFRSVPLAIVGSVVAAGILGMFFLIALTVAIDDIPQITESGSPVAAIMRDQLGPVVERILLVAISLAFFAAGLVVMTGVSRIIFAMSRDARFPAHRLMRRVNPRTKTPIPATILVLVIGVVLMIALPGAALLELILASTIIPFLLYGMTIVLYLAVRRRLDHKPGAFDLGRFELPIAIAALVWILFSLFVLIASGTLTPVLVVAGLITVGAMYFCYLLKLKPETLNNEPGLEDAFEI</sequence>
<evidence type="ECO:0000256" key="6">
    <source>
        <dbReference type="SAM" id="Phobius"/>
    </source>
</evidence>
<feature type="transmembrane region" description="Helical" evidence="6">
    <location>
        <begin position="426"/>
        <end position="444"/>
    </location>
</feature>
<dbReference type="PIRSF" id="PIRSF006060">
    <property type="entry name" value="AA_transporter"/>
    <property type="match status" value="1"/>
</dbReference>
<comment type="subcellular location">
    <subcellularLocation>
        <location evidence="1">Membrane</location>
        <topology evidence="1">Multi-pass membrane protein</topology>
    </subcellularLocation>
</comment>